<keyword evidence="2" id="KW-1185">Reference proteome</keyword>
<reference evidence="1" key="1">
    <citation type="submission" date="2020-11" db="EMBL/GenBank/DDBJ databases">
        <authorList>
            <consortium name="DOE Joint Genome Institute"/>
            <person name="Ahrendt S."/>
            <person name="Riley R."/>
            <person name="Andreopoulos W."/>
            <person name="Labutti K."/>
            <person name="Pangilinan J."/>
            <person name="Ruiz-Duenas F.J."/>
            <person name="Barrasa J.M."/>
            <person name="Sanchez-Garcia M."/>
            <person name="Camarero S."/>
            <person name="Miyauchi S."/>
            <person name="Serrano A."/>
            <person name="Linde D."/>
            <person name="Babiker R."/>
            <person name="Drula E."/>
            <person name="Ayuso-Fernandez I."/>
            <person name="Pacheco R."/>
            <person name="Padilla G."/>
            <person name="Ferreira P."/>
            <person name="Barriuso J."/>
            <person name="Kellner H."/>
            <person name="Castanera R."/>
            <person name="Alfaro M."/>
            <person name="Ramirez L."/>
            <person name="Pisabarro A.G."/>
            <person name="Kuo A."/>
            <person name="Tritt A."/>
            <person name="Lipzen A."/>
            <person name="He G."/>
            <person name="Yan M."/>
            <person name="Ng V."/>
            <person name="Cullen D."/>
            <person name="Martin F."/>
            <person name="Rosso M.-N."/>
            <person name="Henrissat B."/>
            <person name="Hibbett D."/>
            <person name="Martinez A.T."/>
            <person name="Grigoriev I.V."/>
        </authorList>
    </citation>
    <scope>NUCLEOTIDE SEQUENCE</scope>
    <source>
        <strain evidence="1">CBS 247.69</strain>
    </source>
</reference>
<protein>
    <submittedName>
        <fullName evidence="1">Uncharacterized protein</fullName>
    </submittedName>
</protein>
<name>A0A9P5Y033_9AGAR</name>
<organism evidence="1 2">
    <name type="scientific">Collybia nuda</name>
    <dbReference type="NCBI Taxonomy" id="64659"/>
    <lineage>
        <taxon>Eukaryota</taxon>
        <taxon>Fungi</taxon>
        <taxon>Dikarya</taxon>
        <taxon>Basidiomycota</taxon>
        <taxon>Agaricomycotina</taxon>
        <taxon>Agaricomycetes</taxon>
        <taxon>Agaricomycetidae</taxon>
        <taxon>Agaricales</taxon>
        <taxon>Tricholomatineae</taxon>
        <taxon>Clitocybaceae</taxon>
        <taxon>Collybia</taxon>
    </lineage>
</organism>
<gene>
    <name evidence="1" type="ORF">BDZ94DRAFT_1269664</name>
</gene>
<accession>A0A9P5Y033</accession>
<proteinExistence type="predicted"/>
<evidence type="ECO:0000313" key="1">
    <source>
        <dbReference type="EMBL" id="KAF9458846.1"/>
    </source>
</evidence>
<dbReference type="AlphaFoldDB" id="A0A9P5Y033"/>
<dbReference type="Proteomes" id="UP000807353">
    <property type="component" value="Unassembled WGS sequence"/>
</dbReference>
<comment type="caution">
    <text evidence="1">The sequence shown here is derived from an EMBL/GenBank/DDBJ whole genome shotgun (WGS) entry which is preliminary data.</text>
</comment>
<dbReference type="EMBL" id="MU150329">
    <property type="protein sequence ID" value="KAF9458846.1"/>
    <property type="molecule type" value="Genomic_DNA"/>
</dbReference>
<evidence type="ECO:0000313" key="2">
    <source>
        <dbReference type="Proteomes" id="UP000807353"/>
    </source>
</evidence>
<sequence>MRLRFLMNSLTTYCYTWAPLVVCASTWKLFCTTFIMPYQQLLPLASDIIMAQFYPLHLGGTGVLNLREMNAPSPSPDTCLRY</sequence>